<dbReference type="RefSeq" id="WP_109365678.1">
    <property type="nucleotide sequence ID" value="NZ_OOFM01000001.1"/>
</dbReference>
<reference evidence="8" key="1">
    <citation type="submission" date="2017-12" db="EMBL/GenBank/DDBJ databases">
        <authorList>
            <person name="Diaz M."/>
        </authorList>
    </citation>
    <scope>NUCLEOTIDE SEQUENCE [LARGE SCALE GENOMIC DNA]</scope>
    <source>
        <strain evidence="8">FI11154</strain>
    </source>
</reference>
<protein>
    <recommendedName>
        <fullName evidence="3">Chitooligosaccharide deacetylase</fullName>
    </recommendedName>
    <alternativeName>
        <fullName evidence="4">Nodulation protein B</fullName>
    </alternativeName>
</protein>
<dbReference type="EMBL" id="OOFM01000001">
    <property type="protein sequence ID" value="SPL61403.1"/>
    <property type="molecule type" value="Genomic_DNA"/>
</dbReference>
<dbReference type="PROSITE" id="PS51677">
    <property type="entry name" value="NODB"/>
    <property type="match status" value="1"/>
</dbReference>
<dbReference type="CDD" id="cd10977">
    <property type="entry name" value="CE4_PuuE_SpCDA1"/>
    <property type="match status" value="1"/>
</dbReference>
<gene>
    <name evidence="7" type="ORF">OHAE_4195</name>
</gene>
<dbReference type="PANTHER" id="PTHR43123:SF1">
    <property type="entry name" value="POLYSACCHARIDE DEACETYLASE-RELATED"/>
    <property type="match status" value="1"/>
</dbReference>
<evidence type="ECO:0000313" key="7">
    <source>
        <dbReference type="EMBL" id="SPL61403.1"/>
    </source>
</evidence>
<dbReference type="InterPro" id="IPR011330">
    <property type="entry name" value="Glyco_hydro/deAcase_b/a-brl"/>
</dbReference>
<evidence type="ECO:0000256" key="1">
    <source>
        <dbReference type="ARBA" id="ARBA00003236"/>
    </source>
</evidence>
<proteinExistence type="inferred from homology"/>
<dbReference type="GO" id="GO:0005975">
    <property type="term" value="P:carbohydrate metabolic process"/>
    <property type="evidence" value="ECO:0007669"/>
    <property type="project" value="InterPro"/>
</dbReference>
<dbReference type="AlphaFoldDB" id="A0A2P9HBA9"/>
<dbReference type="GO" id="GO:0016810">
    <property type="term" value="F:hydrolase activity, acting on carbon-nitrogen (but not peptide) bonds"/>
    <property type="evidence" value="ECO:0007669"/>
    <property type="project" value="InterPro"/>
</dbReference>
<feature type="region of interest" description="Disordered" evidence="5">
    <location>
        <begin position="1"/>
        <end position="20"/>
    </location>
</feature>
<evidence type="ECO:0000256" key="3">
    <source>
        <dbReference type="ARBA" id="ARBA00020071"/>
    </source>
</evidence>
<dbReference type="PANTHER" id="PTHR43123">
    <property type="entry name" value="POLYSACCHARIDE DEACETYLASE-RELATED"/>
    <property type="match status" value="1"/>
</dbReference>
<dbReference type="Gene3D" id="3.20.20.370">
    <property type="entry name" value="Glycoside hydrolase/deacetylase"/>
    <property type="match status" value="1"/>
</dbReference>
<evidence type="ECO:0000313" key="8">
    <source>
        <dbReference type="Proteomes" id="UP000246073"/>
    </source>
</evidence>
<dbReference type="NCBIfam" id="TIGR03212">
    <property type="entry name" value="uraD_N-term-dom"/>
    <property type="match status" value="1"/>
</dbReference>
<evidence type="ECO:0000256" key="4">
    <source>
        <dbReference type="ARBA" id="ARBA00032976"/>
    </source>
</evidence>
<comment type="function">
    <text evidence="1">Is involved in generating a small heat-stable compound (Nod), an acylated oligomer of N-acetylglucosamine, that stimulates mitosis in various plant protoplasts.</text>
</comment>
<dbReference type="InterPro" id="IPR017625">
    <property type="entry name" value="PuuE"/>
</dbReference>
<dbReference type="InterPro" id="IPR002509">
    <property type="entry name" value="NODB_dom"/>
</dbReference>
<comment type="similarity">
    <text evidence="2">Belongs to the polysaccharide deacetylase family.</text>
</comment>
<dbReference type="SUPFAM" id="SSF88713">
    <property type="entry name" value="Glycoside hydrolase/deacetylase"/>
    <property type="match status" value="1"/>
</dbReference>
<feature type="domain" description="NodB homology" evidence="6">
    <location>
        <begin position="71"/>
        <end position="287"/>
    </location>
</feature>
<dbReference type="Proteomes" id="UP000246073">
    <property type="component" value="Unassembled WGS sequence"/>
</dbReference>
<evidence type="ECO:0000256" key="2">
    <source>
        <dbReference type="ARBA" id="ARBA00010973"/>
    </source>
</evidence>
<name>A0A2P9HBA9_9HYPH</name>
<evidence type="ECO:0000259" key="6">
    <source>
        <dbReference type="PROSITE" id="PS51677"/>
    </source>
</evidence>
<sequence>MSTSPLTPRRNLLGFAGRPPDPQWPNGARLAIQFVINYEEGGENCVLDGDGGSEAFLTEEPTLPLAGRRNINVESQYEYGSRAGFWRLHRLMTERGLPVTVFGIANALRKNLAAVSAMKDAGWEIASHGLKWINYADMPEAEERRQILEAIRIHTEATGERPQGWYTGRMSMNTRRILSELGGFAYDSDSFSDDLPYWVSDNGEPQLVVPYTLDNNDGRYVNGFGLQAQDFATYLTRACDLLRKEGRTQPKMMNVGLHCRITGKPGRAADLERFLDYVTTLEDVWVARRIDIASHWRTVHPPSEGRRS</sequence>
<accession>A0A2P9HBA9</accession>
<dbReference type="Pfam" id="PF01522">
    <property type="entry name" value="Polysacc_deac_1"/>
    <property type="match status" value="1"/>
</dbReference>
<evidence type="ECO:0000256" key="5">
    <source>
        <dbReference type="SAM" id="MobiDB-lite"/>
    </source>
</evidence>
<dbReference type="GO" id="GO:0016491">
    <property type="term" value="F:oxidoreductase activity"/>
    <property type="evidence" value="ECO:0007669"/>
    <property type="project" value="UniProtKB-KW"/>
</dbReference>
<keyword evidence="7" id="KW-0560">Oxidoreductase</keyword>
<organism evidence="7 8">
    <name type="scientific">Ochrobactrum soli</name>
    <dbReference type="NCBI Taxonomy" id="2448455"/>
    <lineage>
        <taxon>Bacteria</taxon>
        <taxon>Pseudomonadati</taxon>
        <taxon>Pseudomonadota</taxon>
        <taxon>Alphaproteobacteria</taxon>
        <taxon>Hyphomicrobiales</taxon>
        <taxon>Brucellaceae</taxon>
        <taxon>Brucella/Ochrobactrum group</taxon>
        <taxon>Ochrobactrum</taxon>
    </lineage>
</organism>